<evidence type="ECO:0000313" key="10">
    <source>
        <dbReference type="Proteomes" id="UP000237925"/>
    </source>
</evidence>
<evidence type="ECO:0000256" key="2">
    <source>
        <dbReference type="ARBA" id="ARBA00022481"/>
    </source>
</evidence>
<organism evidence="9 10">
    <name type="scientific">Melaminivora suipulveris</name>
    <dbReference type="NCBI Taxonomy" id="2109913"/>
    <lineage>
        <taxon>Bacteria</taxon>
        <taxon>Pseudomonadati</taxon>
        <taxon>Pseudomonadota</taxon>
        <taxon>Betaproteobacteria</taxon>
        <taxon>Burkholderiales</taxon>
        <taxon>Comamonadaceae</taxon>
        <taxon>Melaminivora</taxon>
    </lineage>
</organism>
<sequence length="582" mass="60703">MNISRMKVGTRLGLGFALVILAGLAMALIGSVQLFSIKRDTALLVEDRMVKANQFGEVSVHINTMANSVRNVLLSNDDKDKQAERQRIVDARAQNNALLQQLQGSVRLPAARAQLEKIDGIRSSYNAVVDRIIALDAQGRGDEARSLLRTEARPLLGSYFAALDGAIQAQQEDMRKLAQHTEGAASSTAWLLAVIAGLAALVGAAVAWLLTRSIVRQLGGEPDYAASVAREIAAGNLAVQVQLRAGDEHSLLAAMRAMRDSLAQVVSRVRQGSESVATASSQIAQGNQDLSGRTESQASALQQTAASMEQLGSTVRHNADNARAANQLAQSASTVAAQGGSVVAEVVDTMRGINEASRKIADIIQVIDGIAFQTNILALNAAVEAARAGEQGRGFAVVAGEVRSLAQRSAEAAKEIKQLITDSVGRVEQGTQLVDRAGSTMQEVVASIRRVTDLMGEISAASGEQSQGVSQVGEAVQQMDQVTQQNAALVEEMAAAASSLSGQAQELVQAVGVFRLDSGHGRVAPAPRPAASAPLSARGAAPAAARPGAASLATPARRPAPPPAIAAQPVAAKDADDDWETF</sequence>
<dbReference type="CDD" id="cd11386">
    <property type="entry name" value="MCP_signal"/>
    <property type="match status" value="1"/>
</dbReference>
<keyword evidence="2" id="KW-0488">Methylation</keyword>
<dbReference type="SMART" id="SM00283">
    <property type="entry name" value="MA"/>
    <property type="match status" value="1"/>
</dbReference>
<evidence type="ECO:0000256" key="1">
    <source>
        <dbReference type="ARBA" id="ARBA00004370"/>
    </source>
</evidence>
<keyword evidence="4" id="KW-0807">Transducer</keyword>
<dbReference type="Gene3D" id="1.10.287.950">
    <property type="entry name" value="Methyl-accepting chemotaxis protein"/>
    <property type="match status" value="1"/>
</dbReference>
<evidence type="ECO:0000256" key="3">
    <source>
        <dbReference type="ARBA" id="ARBA00029447"/>
    </source>
</evidence>
<dbReference type="RefSeq" id="WP_106684326.1">
    <property type="nucleotide sequence ID" value="NZ_CP027667.1"/>
</dbReference>
<dbReference type="Proteomes" id="UP000237925">
    <property type="component" value="Chromosome"/>
</dbReference>
<evidence type="ECO:0000256" key="5">
    <source>
        <dbReference type="SAM" id="MobiDB-lite"/>
    </source>
</evidence>
<comment type="subcellular location">
    <subcellularLocation>
        <location evidence="1">Membrane</location>
    </subcellularLocation>
</comment>
<dbReference type="PROSITE" id="PS50885">
    <property type="entry name" value="HAMP"/>
    <property type="match status" value="1"/>
</dbReference>
<dbReference type="GO" id="GO:0006935">
    <property type="term" value="P:chemotaxis"/>
    <property type="evidence" value="ECO:0007669"/>
    <property type="project" value="InterPro"/>
</dbReference>
<feature type="compositionally biased region" description="Low complexity" evidence="5">
    <location>
        <begin position="529"/>
        <end position="557"/>
    </location>
</feature>
<evidence type="ECO:0000259" key="7">
    <source>
        <dbReference type="PROSITE" id="PS50111"/>
    </source>
</evidence>
<name>A0A2R3QE23_9BURK</name>
<dbReference type="PROSITE" id="PS50111">
    <property type="entry name" value="CHEMOTAXIS_TRANSDUC_2"/>
    <property type="match status" value="1"/>
</dbReference>
<gene>
    <name evidence="9" type="ORF">C6568_12020</name>
</gene>
<dbReference type="FunFam" id="1.10.287.950:FF:000001">
    <property type="entry name" value="Methyl-accepting chemotaxis sensory transducer"/>
    <property type="match status" value="1"/>
</dbReference>
<dbReference type="PRINTS" id="PR00260">
    <property type="entry name" value="CHEMTRNSDUCR"/>
</dbReference>
<evidence type="ECO:0000256" key="4">
    <source>
        <dbReference type="PROSITE-ProRule" id="PRU00284"/>
    </source>
</evidence>
<evidence type="ECO:0000259" key="8">
    <source>
        <dbReference type="PROSITE" id="PS50885"/>
    </source>
</evidence>
<keyword evidence="6" id="KW-0472">Membrane</keyword>
<dbReference type="GO" id="GO:0007165">
    <property type="term" value="P:signal transduction"/>
    <property type="evidence" value="ECO:0007669"/>
    <property type="project" value="UniProtKB-KW"/>
</dbReference>
<dbReference type="EMBL" id="CP027667">
    <property type="protein sequence ID" value="AVO49897.1"/>
    <property type="molecule type" value="Genomic_DNA"/>
</dbReference>
<evidence type="ECO:0000313" key="9">
    <source>
        <dbReference type="EMBL" id="AVO49897.1"/>
    </source>
</evidence>
<dbReference type="InterPro" id="IPR003660">
    <property type="entry name" value="HAMP_dom"/>
</dbReference>
<feature type="domain" description="HAMP" evidence="8">
    <location>
        <begin position="226"/>
        <end position="267"/>
    </location>
</feature>
<dbReference type="InterPro" id="IPR051310">
    <property type="entry name" value="MCP_chemotaxis"/>
</dbReference>
<dbReference type="PANTHER" id="PTHR43531">
    <property type="entry name" value="PROTEIN ICFG"/>
    <property type="match status" value="1"/>
</dbReference>
<dbReference type="CDD" id="cd19411">
    <property type="entry name" value="MCP2201-like_sensor"/>
    <property type="match status" value="1"/>
</dbReference>
<dbReference type="OrthoDB" id="9763018at2"/>
<dbReference type="AlphaFoldDB" id="A0A2R3QE23"/>
<keyword evidence="6" id="KW-1133">Transmembrane helix</keyword>
<dbReference type="Pfam" id="PF12729">
    <property type="entry name" value="4HB_MCP_1"/>
    <property type="match status" value="1"/>
</dbReference>
<comment type="similarity">
    <text evidence="3">Belongs to the methyl-accepting chemotaxis (MCP) protein family.</text>
</comment>
<keyword evidence="6" id="KW-0812">Transmembrane</keyword>
<dbReference type="PANTHER" id="PTHR43531:SF14">
    <property type="entry name" value="METHYL-ACCEPTING CHEMOTAXIS PROTEIN I-RELATED"/>
    <property type="match status" value="1"/>
</dbReference>
<dbReference type="GO" id="GO:0004888">
    <property type="term" value="F:transmembrane signaling receptor activity"/>
    <property type="evidence" value="ECO:0007669"/>
    <property type="project" value="InterPro"/>
</dbReference>
<dbReference type="Pfam" id="PF00015">
    <property type="entry name" value="MCPsignal"/>
    <property type="match status" value="1"/>
</dbReference>
<evidence type="ECO:0000256" key="6">
    <source>
        <dbReference type="SAM" id="Phobius"/>
    </source>
</evidence>
<dbReference type="InterPro" id="IPR024478">
    <property type="entry name" value="HlyB_4HB_MCP"/>
</dbReference>
<proteinExistence type="inferred from homology"/>
<reference evidence="9 10" key="1">
    <citation type="submission" date="2018-03" db="EMBL/GenBank/DDBJ databases">
        <title>Genome sequencing of Melaminivora sp.</title>
        <authorList>
            <person name="Kim S.-J."/>
            <person name="Heo J."/>
            <person name="Ahn J.-H."/>
            <person name="Kwon S.-W."/>
        </authorList>
    </citation>
    <scope>NUCLEOTIDE SEQUENCE [LARGE SCALE GENOMIC DNA]</scope>
    <source>
        <strain evidence="9 10">SC2-9</strain>
    </source>
</reference>
<dbReference type="KEGG" id="mela:C6568_12020"/>
<dbReference type="InterPro" id="IPR047347">
    <property type="entry name" value="YvaQ-like_sensor"/>
</dbReference>
<dbReference type="InterPro" id="IPR004089">
    <property type="entry name" value="MCPsignal_dom"/>
</dbReference>
<feature type="region of interest" description="Disordered" evidence="5">
    <location>
        <begin position="523"/>
        <end position="582"/>
    </location>
</feature>
<feature type="domain" description="Methyl-accepting transducer" evidence="7">
    <location>
        <begin position="272"/>
        <end position="501"/>
    </location>
</feature>
<dbReference type="InterPro" id="IPR004090">
    <property type="entry name" value="Chemotax_Me-accpt_rcpt"/>
</dbReference>
<dbReference type="SUPFAM" id="SSF58104">
    <property type="entry name" value="Methyl-accepting chemotaxis protein (MCP) signaling domain"/>
    <property type="match status" value="1"/>
</dbReference>
<feature type="transmembrane region" description="Helical" evidence="6">
    <location>
        <begin position="189"/>
        <end position="210"/>
    </location>
</feature>
<protein>
    <submittedName>
        <fullName evidence="9">Methyl-accepting chemotaxis protein</fullName>
    </submittedName>
</protein>
<keyword evidence="10" id="KW-1185">Reference proteome</keyword>
<dbReference type="GO" id="GO:0005886">
    <property type="term" value="C:plasma membrane"/>
    <property type="evidence" value="ECO:0007669"/>
    <property type="project" value="TreeGrafter"/>
</dbReference>
<accession>A0A2R3QE23</accession>